<evidence type="ECO:0000256" key="2">
    <source>
        <dbReference type="SAM" id="SignalP"/>
    </source>
</evidence>
<keyword evidence="1" id="KW-0472">Membrane</keyword>
<sequence>MKMMHKKTLLLLALALALFISSSFAAEQGSFREALAAEPEIPVRSLKATVDPPTPIRDVTMRQTFIWSSIILGVTLFFAVMALFNMDQGKEKDTILYAKFLRVEDAMKR</sequence>
<keyword evidence="4" id="KW-1185">Reference proteome</keyword>
<evidence type="ECO:0000313" key="3">
    <source>
        <dbReference type="EMBL" id="TNV74257.1"/>
    </source>
</evidence>
<keyword evidence="2" id="KW-0732">Signal</keyword>
<organism evidence="3 4">
    <name type="scientific">Halteria grandinella</name>
    <dbReference type="NCBI Taxonomy" id="5974"/>
    <lineage>
        <taxon>Eukaryota</taxon>
        <taxon>Sar</taxon>
        <taxon>Alveolata</taxon>
        <taxon>Ciliophora</taxon>
        <taxon>Intramacronucleata</taxon>
        <taxon>Spirotrichea</taxon>
        <taxon>Stichotrichia</taxon>
        <taxon>Sporadotrichida</taxon>
        <taxon>Halteriidae</taxon>
        <taxon>Halteria</taxon>
    </lineage>
</organism>
<keyword evidence="1" id="KW-1133">Transmembrane helix</keyword>
<feature type="transmembrane region" description="Helical" evidence="1">
    <location>
        <begin position="65"/>
        <end position="84"/>
    </location>
</feature>
<gene>
    <name evidence="3" type="ORF">FGO68_gene14921</name>
</gene>
<reference evidence="3" key="1">
    <citation type="submission" date="2019-06" db="EMBL/GenBank/DDBJ databases">
        <authorList>
            <person name="Zheng W."/>
        </authorList>
    </citation>
    <scope>NUCLEOTIDE SEQUENCE</scope>
    <source>
        <strain evidence="3">QDHG01</strain>
    </source>
</reference>
<keyword evidence="1" id="KW-0812">Transmembrane</keyword>
<feature type="chain" id="PRO_5035276558" evidence="2">
    <location>
        <begin position="26"/>
        <end position="109"/>
    </location>
</feature>
<evidence type="ECO:0000313" key="4">
    <source>
        <dbReference type="Proteomes" id="UP000785679"/>
    </source>
</evidence>
<comment type="caution">
    <text evidence="3">The sequence shown here is derived from an EMBL/GenBank/DDBJ whole genome shotgun (WGS) entry which is preliminary data.</text>
</comment>
<dbReference type="Proteomes" id="UP000785679">
    <property type="component" value="Unassembled WGS sequence"/>
</dbReference>
<dbReference type="OrthoDB" id="158685at2759"/>
<evidence type="ECO:0000256" key="1">
    <source>
        <dbReference type="SAM" id="Phobius"/>
    </source>
</evidence>
<proteinExistence type="predicted"/>
<feature type="signal peptide" evidence="2">
    <location>
        <begin position="1"/>
        <end position="25"/>
    </location>
</feature>
<dbReference type="AlphaFoldDB" id="A0A8J8NFD4"/>
<protein>
    <submittedName>
        <fullName evidence="3">Uncharacterized protein</fullName>
    </submittedName>
</protein>
<accession>A0A8J8NFD4</accession>
<dbReference type="EMBL" id="RRYP01017230">
    <property type="protein sequence ID" value="TNV74257.1"/>
    <property type="molecule type" value="Genomic_DNA"/>
</dbReference>
<name>A0A8J8NFD4_HALGN</name>